<evidence type="ECO:0000256" key="4">
    <source>
        <dbReference type="ARBA" id="ARBA00022692"/>
    </source>
</evidence>
<feature type="transmembrane region" description="Helical" evidence="7">
    <location>
        <begin position="59"/>
        <end position="83"/>
    </location>
</feature>
<dbReference type="PROSITE" id="PS00217">
    <property type="entry name" value="SUGAR_TRANSPORT_2"/>
    <property type="match status" value="1"/>
</dbReference>
<dbReference type="InterPro" id="IPR020846">
    <property type="entry name" value="MFS_dom"/>
</dbReference>
<gene>
    <name evidence="9" type="ordered locus">CNE_BB2p03420</name>
</gene>
<keyword evidence="2" id="KW-0813">Transport</keyword>
<evidence type="ECO:0000313" key="9">
    <source>
        <dbReference type="EMBL" id="AEI83137.1"/>
    </source>
</evidence>
<dbReference type="HOGENOM" id="CLU_001265_39_2_4"/>
<dbReference type="PANTHER" id="PTHR43045:SF7">
    <property type="entry name" value="MAJOR FACILITATOR SUPERFAMILY TRANSPORTER"/>
    <property type="match status" value="1"/>
</dbReference>
<protein>
    <submittedName>
        <fullName evidence="9">General substrate transporter</fullName>
    </submittedName>
</protein>
<dbReference type="SUPFAM" id="SSF103473">
    <property type="entry name" value="MFS general substrate transporter"/>
    <property type="match status" value="1"/>
</dbReference>
<dbReference type="InterPro" id="IPR005829">
    <property type="entry name" value="Sugar_transporter_CS"/>
</dbReference>
<evidence type="ECO:0000259" key="8">
    <source>
        <dbReference type="PROSITE" id="PS50850"/>
    </source>
</evidence>
<feature type="transmembrane region" description="Helical" evidence="7">
    <location>
        <begin position="251"/>
        <end position="277"/>
    </location>
</feature>
<dbReference type="Pfam" id="PF00083">
    <property type="entry name" value="Sugar_tr"/>
    <property type="match status" value="2"/>
</dbReference>
<keyword evidence="4 7" id="KW-0812">Transmembrane</keyword>
<evidence type="ECO:0000256" key="2">
    <source>
        <dbReference type="ARBA" id="ARBA00022448"/>
    </source>
</evidence>
<dbReference type="GO" id="GO:0022857">
    <property type="term" value="F:transmembrane transporter activity"/>
    <property type="evidence" value="ECO:0007669"/>
    <property type="project" value="InterPro"/>
</dbReference>
<feature type="transmembrane region" description="Helical" evidence="7">
    <location>
        <begin position="437"/>
        <end position="454"/>
    </location>
</feature>
<evidence type="ECO:0000256" key="6">
    <source>
        <dbReference type="ARBA" id="ARBA00023136"/>
    </source>
</evidence>
<dbReference type="KEGG" id="cnc:CNE_BB2p03420"/>
<geneLocation type="plasmid" evidence="9 10">
    <name>pBB2</name>
</geneLocation>
<feature type="transmembrane region" description="Helical" evidence="7">
    <location>
        <begin position="475"/>
        <end position="496"/>
    </location>
</feature>
<feature type="transmembrane region" description="Helical" evidence="7">
    <location>
        <begin position="95"/>
        <end position="114"/>
    </location>
</feature>
<evidence type="ECO:0000256" key="3">
    <source>
        <dbReference type="ARBA" id="ARBA00022475"/>
    </source>
</evidence>
<organism evidence="9 10">
    <name type="scientific">Cupriavidus necator (strain ATCC 43291 / DSM 13513 / CCUG 52238 / LMG 8453 / N-1)</name>
    <name type="common">Ralstonia eutropha</name>
    <dbReference type="NCBI Taxonomy" id="1042878"/>
    <lineage>
        <taxon>Bacteria</taxon>
        <taxon>Pseudomonadati</taxon>
        <taxon>Pseudomonadota</taxon>
        <taxon>Betaproteobacteria</taxon>
        <taxon>Burkholderiales</taxon>
        <taxon>Burkholderiaceae</taxon>
        <taxon>Cupriavidus</taxon>
    </lineage>
</organism>
<dbReference type="PROSITE" id="PS00216">
    <property type="entry name" value="SUGAR_TRANSPORT_1"/>
    <property type="match status" value="1"/>
</dbReference>
<feature type="transmembrane region" description="Helical" evidence="7">
    <location>
        <begin position="162"/>
        <end position="184"/>
    </location>
</feature>
<comment type="subcellular location">
    <subcellularLocation>
        <location evidence="1">Cell membrane</location>
        <topology evidence="1">Multi-pass membrane protein</topology>
    </subcellularLocation>
</comment>
<dbReference type="PROSITE" id="PS50850">
    <property type="entry name" value="MFS"/>
    <property type="match status" value="1"/>
</dbReference>
<dbReference type="RefSeq" id="WP_013954420.1">
    <property type="nucleotide sequence ID" value="NC_015724.1"/>
</dbReference>
<feature type="transmembrane region" description="Helical" evidence="7">
    <location>
        <begin position="289"/>
        <end position="307"/>
    </location>
</feature>
<keyword evidence="6 7" id="KW-0472">Membrane</keyword>
<dbReference type="GO" id="GO:0005886">
    <property type="term" value="C:plasma membrane"/>
    <property type="evidence" value="ECO:0007669"/>
    <property type="project" value="UniProtKB-SubCell"/>
</dbReference>
<name>F8GY13_CUPNN</name>
<dbReference type="GeneID" id="34307475"/>
<evidence type="ECO:0000256" key="5">
    <source>
        <dbReference type="ARBA" id="ARBA00022989"/>
    </source>
</evidence>
<feature type="transmembrane region" description="Helical" evidence="7">
    <location>
        <begin position="35"/>
        <end position="53"/>
    </location>
</feature>
<evidence type="ECO:0000256" key="7">
    <source>
        <dbReference type="SAM" id="Phobius"/>
    </source>
</evidence>
<reference evidence="9 10" key="1">
    <citation type="journal article" date="2011" name="J. Bacteriol.">
        <title>Complete genome sequence of the type strain Cupriavidus necator N-1.</title>
        <authorList>
            <person name="Poehlein A."/>
            <person name="Kusian B."/>
            <person name="Friedrich B."/>
            <person name="Daniel R."/>
            <person name="Bowien B."/>
        </authorList>
    </citation>
    <scope>NUCLEOTIDE SEQUENCE [LARGE SCALE GENOMIC DNA]</scope>
    <source>
        <strain evidence="10">ATCC 43291 / DSM 13513 / CCUG 52238 / LMG 8453 / N-1</strain>
        <plasmid evidence="9 10">pBB2</plasmid>
    </source>
</reference>
<feature type="domain" description="Major facilitator superfamily (MFS) profile" evidence="8">
    <location>
        <begin position="23"/>
        <end position="528"/>
    </location>
</feature>
<evidence type="ECO:0000313" key="10">
    <source>
        <dbReference type="Proteomes" id="UP000006798"/>
    </source>
</evidence>
<dbReference type="PANTHER" id="PTHR43045">
    <property type="entry name" value="SHIKIMATE TRANSPORTER"/>
    <property type="match status" value="1"/>
</dbReference>
<proteinExistence type="predicted"/>
<dbReference type="EMBL" id="CP002880">
    <property type="protein sequence ID" value="AEI83137.1"/>
    <property type="molecule type" value="Genomic_DNA"/>
</dbReference>
<evidence type="ECO:0000256" key="1">
    <source>
        <dbReference type="ARBA" id="ARBA00004651"/>
    </source>
</evidence>
<dbReference type="AlphaFoldDB" id="F8GY13"/>
<dbReference type="InterPro" id="IPR036259">
    <property type="entry name" value="MFS_trans_sf"/>
</dbReference>
<accession>F8GY13</accession>
<keyword evidence="3" id="KW-1003">Cell membrane</keyword>
<feature type="transmembrane region" description="Helical" evidence="7">
    <location>
        <begin position="319"/>
        <end position="338"/>
    </location>
</feature>
<feature type="transmembrane region" description="Helical" evidence="7">
    <location>
        <begin position="120"/>
        <end position="141"/>
    </location>
</feature>
<dbReference type="Gene3D" id="1.20.1250.20">
    <property type="entry name" value="MFS general substrate transporter like domains"/>
    <property type="match status" value="2"/>
</dbReference>
<keyword evidence="5 7" id="KW-1133">Transmembrane helix</keyword>
<dbReference type="InterPro" id="IPR005828">
    <property type="entry name" value="MFS_sugar_transport-like"/>
</dbReference>
<keyword evidence="9" id="KW-0614">Plasmid</keyword>
<feature type="transmembrane region" description="Helical" evidence="7">
    <location>
        <begin position="502"/>
        <end position="524"/>
    </location>
</feature>
<dbReference type="Proteomes" id="UP000006798">
    <property type="component" value="Plasmid pBB2"/>
</dbReference>
<sequence length="534" mass="57728">MNTLEAPAQASATAAQSSEMRKVILGSSLGTAFEWYDFFIYGALATALGPLFFPPSLGQTAAFLASLATFGVGLVLRPFGSLIFGRLGDIVGRKYTFLVTIIMMGISTVGVGLLPTYATAGALAPFLLVLLRCIQGLALGGEYGGAATYVAEHARPDDRGRATGWIQLTATAGFVLSLVVVTTTQSLTTAEQFASWGWRVPFLFSIFLLALSIFIRSRLNESPVFLQMKAEGKLSKKPIRDAFGNWANLKYVLLALFGTVAGVTVIWYTGQFFALIFLMRWLKVDPTTAYWMVSIALILGSPFFVLSGRLSDRFGRKKVILFGFISAVALIFPIFKGVTHFANPALERASAEAPVTIHSSECRLRPFSGPETSCEKAREILNNAGVPYTVVPSSESGAVVRVKDLSTENADKISIEKLLASAGYPAKADPAQINRPAVILLIWILVVLGCIAYGPNAAYLVELFPTRVRYSSMSMAYHIGTGYFGGFALYFATLISTTTGDIYSGLFYPLVIATISILVTAFLLPETKGWTLDR</sequence>
<feature type="transmembrane region" description="Helical" evidence="7">
    <location>
        <begin position="196"/>
        <end position="215"/>
    </location>
</feature>